<gene>
    <name evidence="1" type="ordered locus">MTR_5g017000</name>
</gene>
<evidence type="ECO:0000313" key="2">
    <source>
        <dbReference type="EnsemblPlants" id="AES94667"/>
    </source>
</evidence>
<keyword evidence="3" id="KW-1185">Reference proteome</keyword>
<dbReference type="AlphaFoldDB" id="G7K6L0"/>
<reference evidence="1 3" key="1">
    <citation type="journal article" date="2011" name="Nature">
        <title>The Medicago genome provides insight into the evolution of rhizobial symbioses.</title>
        <authorList>
            <person name="Young N.D."/>
            <person name="Debelle F."/>
            <person name="Oldroyd G.E."/>
            <person name="Geurts R."/>
            <person name="Cannon S.B."/>
            <person name="Udvardi M.K."/>
            <person name="Benedito V.A."/>
            <person name="Mayer K.F."/>
            <person name="Gouzy J."/>
            <person name="Schoof H."/>
            <person name="Van de Peer Y."/>
            <person name="Proost S."/>
            <person name="Cook D.R."/>
            <person name="Meyers B.C."/>
            <person name="Spannagl M."/>
            <person name="Cheung F."/>
            <person name="De Mita S."/>
            <person name="Krishnakumar V."/>
            <person name="Gundlach H."/>
            <person name="Zhou S."/>
            <person name="Mudge J."/>
            <person name="Bharti A.K."/>
            <person name="Murray J.D."/>
            <person name="Naoumkina M.A."/>
            <person name="Rosen B."/>
            <person name="Silverstein K.A."/>
            <person name="Tang H."/>
            <person name="Rombauts S."/>
            <person name="Zhao P.X."/>
            <person name="Zhou P."/>
            <person name="Barbe V."/>
            <person name="Bardou P."/>
            <person name="Bechner M."/>
            <person name="Bellec A."/>
            <person name="Berger A."/>
            <person name="Berges H."/>
            <person name="Bidwell S."/>
            <person name="Bisseling T."/>
            <person name="Choisne N."/>
            <person name="Couloux A."/>
            <person name="Denny R."/>
            <person name="Deshpande S."/>
            <person name="Dai X."/>
            <person name="Doyle J.J."/>
            <person name="Dudez A.M."/>
            <person name="Farmer A.D."/>
            <person name="Fouteau S."/>
            <person name="Franken C."/>
            <person name="Gibelin C."/>
            <person name="Gish J."/>
            <person name="Goldstein S."/>
            <person name="Gonzalez A.J."/>
            <person name="Green P.J."/>
            <person name="Hallab A."/>
            <person name="Hartog M."/>
            <person name="Hua A."/>
            <person name="Humphray S.J."/>
            <person name="Jeong D.H."/>
            <person name="Jing Y."/>
            <person name="Jocker A."/>
            <person name="Kenton S.M."/>
            <person name="Kim D.J."/>
            <person name="Klee K."/>
            <person name="Lai H."/>
            <person name="Lang C."/>
            <person name="Lin S."/>
            <person name="Macmil S.L."/>
            <person name="Magdelenat G."/>
            <person name="Matthews L."/>
            <person name="McCorrison J."/>
            <person name="Monaghan E.L."/>
            <person name="Mun J.H."/>
            <person name="Najar F.Z."/>
            <person name="Nicholson C."/>
            <person name="Noirot C."/>
            <person name="O'Bleness M."/>
            <person name="Paule C.R."/>
            <person name="Poulain J."/>
            <person name="Prion F."/>
            <person name="Qin B."/>
            <person name="Qu C."/>
            <person name="Retzel E.F."/>
            <person name="Riddle C."/>
            <person name="Sallet E."/>
            <person name="Samain S."/>
            <person name="Samson N."/>
            <person name="Sanders I."/>
            <person name="Saurat O."/>
            <person name="Scarpelli C."/>
            <person name="Schiex T."/>
            <person name="Segurens B."/>
            <person name="Severin A.J."/>
            <person name="Sherrier D.J."/>
            <person name="Shi R."/>
            <person name="Sims S."/>
            <person name="Singer S.R."/>
            <person name="Sinharoy S."/>
            <person name="Sterck L."/>
            <person name="Viollet A."/>
            <person name="Wang B.B."/>
            <person name="Wang K."/>
            <person name="Wang M."/>
            <person name="Wang X."/>
            <person name="Warfsmann J."/>
            <person name="Weissenbach J."/>
            <person name="White D.D."/>
            <person name="White J.D."/>
            <person name="Wiley G.B."/>
            <person name="Wincker P."/>
            <person name="Xing Y."/>
            <person name="Yang L."/>
            <person name="Yao Z."/>
            <person name="Ying F."/>
            <person name="Zhai J."/>
            <person name="Zhou L."/>
            <person name="Zuber A."/>
            <person name="Denarie J."/>
            <person name="Dixon R.A."/>
            <person name="May G.D."/>
            <person name="Schwartz D.C."/>
            <person name="Rogers J."/>
            <person name="Quetier F."/>
            <person name="Town C.D."/>
            <person name="Roe B.A."/>
        </authorList>
    </citation>
    <scope>NUCLEOTIDE SEQUENCE [LARGE SCALE GENOMIC DNA]</scope>
    <source>
        <strain evidence="1">A17</strain>
        <strain evidence="2 3">cv. Jemalong A17</strain>
    </source>
</reference>
<dbReference type="EMBL" id="CM001221">
    <property type="protein sequence ID" value="AES94667.1"/>
    <property type="molecule type" value="Genomic_DNA"/>
</dbReference>
<reference evidence="2" key="3">
    <citation type="submission" date="2015-04" db="UniProtKB">
        <authorList>
            <consortium name="EnsemblPlants"/>
        </authorList>
    </citation>
    <scope>IDENTIFICATION</scope>
    <source>
        <strain evidence="2">cv. Jemalong A17</strain>
    </source>
</reference>
<dbReference type="PaxDb" id="3880-AES94667"/>
<dbReference type="EnsemblPlants" id="AES94667">
    <property type="protein sequence ID" value="AES94667"/>
    <property type="gene ID" value="MTR_5g017000"/>
</dbReference>
<organism evidence="1 3">
    <name type="scientific">Medicago truncatula</name>
    <name type="common">Barrel medic</name>
    <name type="synonym">Medicago tribuloides</name>
    <dbReference type="NCBI Taxonomy" id="3880"/>
    <lineage>
        <taxon>Eukaryota</taxon>
        <taxon>Viridiplantae</taxon>
        <taxon>Streptophyta</taxon>
        <taxon>Embryophyta</taxon>
        <taxon>Tracheophyta</taxon>
        <taxon>Spermatophyta</taxon>
        <taxon>Magnoliopsida</taxon>
        <taxon>eudicotyledons</taxon>
        <taxon>Gunneridae</taxon>
        <taxon>Pentapetalae</taxon>
        <taxon>rosids</taxon>
        <taxon>fabids</taxon>
        <taxon>Fabales</taxon>
        <taxon>Fabaceae</taxon>
        <taxon>Papilionoideae</taxon>
        <taxon>50 kb inversion clade</taxon>
        <taxon>NPAAA clade</taxon>
        <taxon>Hologalegina</taxon>
        <taxon>IRL clade</taxon>
        <taxon>Trifolieae</taxon>
        <taxon>Medicago</taxon>
    </lineage>
</organism>
<proteinExistence type="predicted"/>
<dbReference type="HOGENOM" id="CLU_1761486_0_0_1"/>
<protein>
    <submittedName>
        <fullName evidence="1 2">Uncharacterized protein</fullName>
    </submittedName>
</protein>
<evidence type="ECO:0000313" key="1">
    <source>
        <dbReference type="EMBL" id="AES94667.1"/>
    </source>
</evidence>
<sequence>MGLNDGILDFEGFRITKSGKTRNSIFHHITKENTIPDYEIRNAPRVILEKNRTREERHKVEKKMLKCGMPRLGLPWRLFFCWFWGQPLRLFYGPTTAWQWGGWGQVLPSPSPYPFLIYLPVTLPISNEDEKLSSISIPDGFGYPRPRI</sequence>
<accession>G7K6L0</accession>
<evidence type="ECO:0000313" key="3">
    <source>
        <dbReference type="Proteomes" id="UP000002051"/>
    </source>
</evidence>
<name>G7K6L0_MEDTR</name>
<dbReference type="Proteomes" id="UP000002051">
    <property type="component" value="Chromosome 5"/>
</dbReference>
<reference evidence="1 3" key="2">
    <citation type="journal article" date="2014" name="BMC Genomics">
        <title>An improved genome release (version Mt4.0) for the model legume Medicago truncatula.</title>
        <authorList>
            <person name="Tang H."/>
            <person name="Krishnakumar V."/>
            <person name="Bidwell S."/>
            <person name="Rosen B."/>
            <person name="Chan A."/>
            <person name="Zhou S."/>
            <person name="Gentzbittel L."/>
            <person name="Childs K.L."/>
            <person name="Yandell M."/>
            <person name="Gundlach H."/>
            <person name="Mayer K.F."/>
            <person name="Schwartz D.C."/>
            <person name="Town C.D."/>
        </authorList>
    </citation>
    <scope>GENOME REANNOTATION</scope>
    <source>
        <strain evidence="2 3">cv. Jemalong A17</strain>
    </source>
</reference>